<name>A0A091B5V7_9GAMM</name>
<dbReference type="STRING" id="1384056.N787_02010"/>
<comment type="caution">
    <text evidence="2">The sequence shown here is derived from an EMBL/GenBank/DDBJ whole genome shotgun (WGS) entry which is preliminary data.</text>
</comment>
<organism evidence="2 3">
    <name type="scientific">Arenimonas metalli CF5-1</name>
    <dbReference type="NCBI Taxonomy" id="1384056"/>
    <lineage>
        <taxon>Bacteria</taxon>
        <taxon>Pseudomonadati</taxon>
        <taxon>Pseudomonadota</taxon>
        <taxon>Gammaproteobacteria</taxon>
        <taxon>Lysobacterales</taxon>
        <taxon>Lysobacteraceae</taxon>
        <taxon>Arenimonas</taxon>
    </lineage>
</organism>
<dbReference type="PATRIC" id="fig|1384056.3.peg.1021"/>
<dbReference type="PROSITE" id="PS50404">
    <property type="entry name" value="GST_NTER"/>
    <property type="match status" value="1"/>
</dbReference>
<dbReference type="OrthoDB" id="8772754at2"/>
<dbReference type="SFLD" id="SFLDG00358">
    <property type="entry name" value="Main_(cytGST)"/>
    <property type="match status" value="1"/>
</dbReference>
<dbReference type="SFLD" id="SFLDS00019">
    <property type="entry name" value="Glutathione_Transferase_(cytos"/>
    <property type="match status" value="1"/>
</dbReference>
<dbReference type="Pfam" id="PF02798">
    <property type="entry name" value="GST_N"/>
    <property type="match status" value="1"/>
</dbReference>
<dbReference type="PANTHER" id="PTHR44051:SF8">
    <property type="entry name" value="GLUTATHIONE S-TRANSFERASE GSTA"/>
    <property type="match status" value="1"/>
</dbReference>
<dbReference type="EMBL" id="AVCK01000012">
    <property type="protein sequence ID" value="KFN47101.1"/>
    <property type="molecule type" value="Genomic_DNA"/>
</dbReference>
<accession>A0A091B5V7</accession>
<dbReference type="AlphaFoldDB" id="A0A091B5V7"/>
<protein>
    <recommendedName>
        <fullName evidence="1">GST N-terminal domain-containing protein</fullName>
    </recommendedName>
</protein>
<dbReference type="Proteomes" id="UP000029393">
    <property type="component" value="Unassembled WGS sequence"/>
</dbReference>
<evidence type="ECO:0000313" key="2">
    <source>
        <dbReference type="EMBL" id="KFN47101.1"/>
    </source>
</evidence>
<reference evidence="2 3" key="1">
    <citation type="submission" date="2013-09" db="EMBL/GenBank/DDBJ databases">
        <title>Genome sequencing of Arenimonas metalli.</title>
        <authorList>
            <person name="Chen F."/>
            <person name="Wang G."/>
        </authorList>
    </citation>
    <scope>NUCLEOTIDE SEQUENCE [LARGE SCALE GENOMIC DNA]</scope>
    <source>
        <strain evidence="2 3">CF5-1</strain>
    </source>
</reference>
<dbReference type="SUPFAM" id="SSF47616">
    <property type="entry name" value="GST C-terminal domain-like"/>
    <property type="match status" value="1"/>
</dbReference>
<dbReference type="CDD" id="cd03057">
    <property type="entry name" value="GST_N_Beta"/>
    <property type="match status" value="1"/>
</dbReference>
<dbReference type="InterPro" id="IPR040079">
    <property type="entry name" value="Glutathione_S-Trfase"/>
</dbReference>
<gene>
    <name evidence="2" type="ORF">N787_02010</name>
</gene>
<dbReference type="Gene3D" id="3.40.30.10">
    <property type="entry name" value="Glutaredoxin"/>
    <property type="match status" value="1"/>
</dbReference>
<keyword evidence="3" id="KW-1185">Reference proteome</keyword>
<dbReference type="InterPro" id="IPR036282">
    <property type="entry name" value="Glutathione-S-Trfase_C_sf"/>
</dbReference>
<evidence type="ECO:0000313" key="3">
    <source>
        <dbReference type="Proteomes" id="UP000029393"/>
    </source>
</evidence>
<dbReference type="eggNOG" id="COG0625">
    <property type="taxonomic scope" value="Bacteria"/>
</dbReference>
<dbReference type="SUPFAM" id="SSF52833">
    <property type="entry name" value="Thioredoxin-like"/>
    <property type="match status" value="1"/>
</dbReference>
<proteinExistence type="predicted"/>
<dbReference type="InterPro" id="IPR036249">
    <property type="entry name" value="Thioredoxin-like_sf"/>
</dbReference>
<dbReference type="RefSeq" id="WP_052575150.1">
    <property type="nucleotide sequence ID" value="NZ_AVCK01000012.1"/>
</dbReference>
<dbReference type="InterPro" id="IPR004045">
    <property type="entry name" value="Glutathione_S-Trfase_N"/>
</dbReference>
<dbReference type="Gene3D" id="1.20.1050.10">
    <property type="match status" value="1"/>
</dbReference>
<feature type="domain" description="GST N-terminal" evidence="1">
    <location>
        <begin position="1"/>
        <end position="82"/>
    </location>
</feature>
<dbReference type="PANTHER" id="PTHR44051">
    <property type="entry name" value="GLUTATHIONE S-TRANSFERASE-RELATED"/>
    <property type="match status" value="1"/>
</dbReference>
<evidence type="ECO:0000259" key="1">
    <source>
        <dbReference type="PROSITE" id="PS50404"/>
    </source>
</evidence>
<sequence>MSEFVFFYSPGACSLAIHAALEHAGADFEPVRVDLRQNQQLAPNYLLLNPQGRVPTLVAGGIVLTETVAIADFLDRRFPAAGLLPRDDIARALAQAAIQRLSSDIHPLYRALWITDWFAEDPGAHPAMKATAAERLKAFHAELEQRLAEGRWGQGEPTGFLAYYTGVFLRWSAAVAPEGLGPASEALRRRLANDPAMARVLAREGVSLDSLKRATD</sequence>